<feature type="domain" description="FHA" evidence="14">
    <location>
        <begin position="132"/>
        <end position="180"/>
    </location>
</feature>
<feature type="compositionally biased region" description="Basic and acidic residues" evidence="12">
    <location>
        <begin position="612"/>
        <end position="632"/>
    </location>
</feature>
<comment type="similarity">
    <text evidence="11">Belongs to the Nibrin family.</text>
</comment>
<dbReference type="Pfam" id="PF00498">
    <property type="entry name" value="FHA"/>
    <property type="match status" value="1"/>
</dbReference>
<keyword evidence="9" id="KW-0469">Meiosis</keyword>
<keyword evidence="10" id="KW-0131">Cell cycle</keyword>
<evidence type="ECO:0000313" key="16">
    <source>
        <dbReference type="Proteomes" id="UP001497482"/>
    </source>
</evidence>
<evidence type="ECO:0000256" key="13">
    <source>
        <dbReference type="SAM" id="SignalP"/>
    </source>
</evidence>
<dbReference type="FunFam" id="2.60.200.20:FF:000017">
    <property type="entry name" value="Nibrin"/>
    <property type="match status" value="1"/>
</dbReference>
<accession>A0AAV2MCU2</accession>
<evidence type="ECO:0000256" key="6">
    <source>
        <dbReference type="ARBA" id="ARBA00022895"/>
    </source>
</evidence>
<feature type="region of interest" description="Disordered" evidence="12">
    <location>
        <begin position="869"/>
        <end position="891"/>
    </location>
</feature>
<feature type="compositionally biased region" description="Polar residues" evidence="12">
    <location>
        <begin position="701"/>
        <end position="714"/>
    </location>
</feature>
<dbReference type="InterPro" id="IPR043014">
    <property type="entry name" value="Nibrin_BRCT2_sf"/>
</dbReference>
<feature type="compositionally biased region" description="Polar residues" evidence="12">
    <location>
        <begin position="560"/>
        <end position="590"/>
    </location>
</feature>
<dbReference type="AlphaFoldDB" id="A0AAV2MCU2"/>
<dbReference type="CDD" id="cd22667">
    <property type="entry name" value="FHA_NBN"/>
    <property type="match status" value="1"/>
</dbReference>
<evidence type="ECO:0000313" key="15">
    <source>
        <dbReference type="EMBL" id="CAL1611137.1"/>
    </source>
</evidence>
<evidence type="ECO:0000256" key="4">
    <source>
        <dbReference type="ARBA" id="ARBA00022454"/>
    </source>
</evidence>
<dbReference type="InterPro" id="IPR040227">
    <property type="entry name" value="Nibrin-rel"/>
</dbReference>
<dbReference type="InterPro" id="IPR032429">
    <property type="entry name" value="Nibrin_BRCT2"/>
</dbReference>
<protein>
    <recommendedName>
        <fullName evidence="3">Nibrin</fullName>
    </recommendedName>
</protein>
<dbReference type="GO" id="GO:0000781">
    <property type="term" value="C:chromosome, telomeric region"/>
    <property type="evidence" value="ECO:0007669"/>
    <property type="project" value="UniProtKB-SubCell"/>
</dbReference>
<feature type="compositionally biased region" description="Basic and acidic residues" evidence="12">
    <location>
        <begin position="523"/>
        <end position="536"/>
    </location>
</feature>
<feature type="compositionally biased region" description="Basic and acidic residues" evidence="12">
    <location>
        <begin position="869"/>
        <end position="880"/>
    </location>
</feature>
<keyword evidence="16" id="KW-1185">Reference proteome</keyword>
<sequence length="891" mass="99055">MAVTVRGLLLPLLLSFGVPCICVYSSSGECFFNTKGTCEYMDQTFTMGESWMTSDCLQCVCMEPFGVGCCDQGSKPVDYPDWCEIIRKPDSCTSVAVMKTNHKLPYGIENMWILSPLPPGGETLYLQTSKNYVVGRKTCDVILSEDQSISRAHALLSTTEQTLTVKDTSKYGTSVNGKRLVENTPVNVTSGSNITFGVFNSKFRVEHMQPVVCSSCLDTDGKASLSEALQFVGGKLVGTWKQECTHLIMSTVKVTIKTICALLSGCPIVKPEFFSALRAAVQNKSPPPEADRFIPEINEPSLNKDKIKIGVISERRELFAGKTFVFLNAKQLTRLSAAVSCGGGHCLLLDEGSLPRDVLESPQSCVVDVTSTASQPLLPQTTEHWLNAVKSIVDKKGLRVITESEIGIAAIYASCDSYCNASRSTDRDSVPHVKSRIPSASLSQSVAVDETMLAAPSPNITAYAANTEPSQGCDRREVSGISAVRETPEKNFKSKTPETKQKRDSQYFVAESRSFSLSTEEQTESKQTIEESKLTEDGPVGRPPQPVFKQPERAKALSQKLFSQKTRTFEQGSPQKRSPQKQSALTSFFQPVNKKRQLEEDISTETSQQKRPVREASSTRENKAQGQKRKEMEDLEELESIMSEDMDCFDEPPPRSQSRVKEGTSKPQREDRKVEVSSKKQRFEEKKDEGRQKNQADLEKPSTSSRNVQTVRIKEQNVSVNIDAYSNQTSVMRPASDPPAVKKQNKLPFNNGGSDFIDDNELLKAEATEVPVKPVTVKKELKEPKLDDSLPKNLLVVEFRDLKVAEPPITVAKPKQTNGYSKNFKCFRKVQMRCVAPVISGTDLLVHNRGINSDLDEWLKDAAEEEIQSRRDETMGDDLFRYNPSKLTRRR</sequence>
<dbReference type="SMART" id="SM01348">
    <property type="entry name" value="Nbs1_C"/>
    <property type="match status" value="1"/>
</dbReference>
<evidence type="ECO:0000256" key="8">
    <source>
        <dbReference type="ARBA" id="ARBA00023242"/>
    </source>
</evidence>
<feature type="compositionally biased region" description="Basic and acidic residues" evidence="12">
    <location>
        <begin position="486"/>
        <end position="505"/>
    </location>
</feature>
<feature type="compositionally biased region" description="Acidic residues" evidence="12">
    <location>
        <begin position="633"/>
        <end position="650"/>
    </location>
</feature>
<dbReference type="InterPro" id="IPR000253">
    <property type="entry name" value="FHA_dom"/>
</dbReference>
<dbReference type="PANTHER" id="PTHR12162:SF0">
    <property type="entry name" value="NIBRIN"/>
    <property type="match status" value="1"/>
</dbReference>
<dbReference type="InterPro" id="IPR001357">
    <property type="entry name" value="BRCT_dom"/>
</dbReference>
<dbReference type="Proteomes" id="UP001497482">
    <property type="component" value="Chromosome 7"/>
</dbReference>
<gene>
    <name evidence="15" type="ORF">KC01_LOCUS37604</name>
</gene>
<dbReference type="CDD" id="cd17741">
    <property type="entry name" value="BRCT_nibrin"/>
    <property type="match status" value="1"/>
</dbReference>
<dbReference type="Gene3D" id="3.40.50.10980">
    <property type="entry name" value="Nibrin, BRCT2 domain"/>
    <property type="match status" value="1"/>
</dbReference>
<dbReference type="GO" id="GO:0016605">
    <property type="term" value="C:PML body"/>
    <property type="evidence" value="ECO:0007669"/>
    <property type="project" value="UniProtKB-SubCell"/>
</dbReference>
<dbReference type="PROSITE" id="PS50006">
    <property type="entry name" value="FHA_DOMAIN"/>
    <property type="match status" value="1"/>
</dbReference>
<keyword evidence="6" id="KW-0779">Telomere</keyword>
<dbReference type="GO" id="GO:0030870">
    <property type="term" value="C:Mre11 complex"/>
    <property type="evidence" value="ECO:0007669"/>
    <property type="project" value="InterPro"/>
</dbReference>
<dbReference type="Gene3D" id="2.60.40.1900">
    <property type="entry name" value="Beta-microseminoprotein (PSP94) domain"/>
    <property type="match status" value="1"/>
</dbReference>
<comment type="subcellular location">
    <subcellularLocation>
        <location evidence="2">Chromosome</location>
        <location evidence="2">Telomere</location>
    </subcellularLocation>
    <subcellularLocation>
        <location evidence="1">Nucleus</location>
        <location evidence="1">PML body</location>
    </subcellularLocation>
</comment>
<organism evidence="15 16">
    <name type="scientific">Knipowitschia caucasica</name>
    <name type="common">Caucasian dwarf goby</name>
    <name type="synonym">Pomatoschistus caucasicus</name>
    <dbReference type="NCBI Taxonomy" id="637954"/>
    <lineage>
        <taxon>Eukaryota</taxon>
        <taxon>Metazoa</taxon>
        <taxon>Chordata</taxon>
        <taxon>Craniata</taxon>
        <taxon>Vertebrata</taxon>
        <taxon>Euteleostomi</taxon>
        <taxon>Actinopterygii</taxon>
        <taxon>Neopterygii</taxon>
        <taxon>Teleostei</taxon>
        <taxon>Neoteleostei</taxon>
        <taxon>Acanthomorphata</taxon>
        <taxon>Gobiaria</taxon>
        <taxon>Gobiiformes</taxon>
        <taxon>Gobioidei</taxon>
        <taxon>Gobiidae</taxon>
        <taxon>Gobiinae</taxon>
        <taxon>Knipowitschia</taxon>
    </lineage>
</organism>
<dbReference type="Pfam" id="PF00533">
    <property type="entry name" value="BRCT"/>
    <property type="match status" value="1"/>
</dbReference>
<dbReference type="PANTHER" id="PTHR12162">
    <property type="entry name" value="NIBRIN-RELATED"/>
    <property type="match status" value="1"/>
</dbReference>
<dbReference type="SUPFAM" id="SSF52113">
    <property type="entry name" value="BRCT domain"/>
    <property type="match status" value="1"/>
</dbReference>
<reference evidence="15 16" key="1">
    <citation type="submission" date="2024-04" db="EMBL/GenBank/DDBJ databases">
        <authorList>
            <person name="Waldvogel A.-M."/>
            <person name="Schoenle A."/>
        </authorList>
    </citation>
    <scope>NUCLEOTIDE SEQUENCE [LARGE SCALE GENOMIC DNA]</scope>
</reference>
<dbReference type="Gene3D" id="2.60.200.20">
    <property type="match status" value="1"/>
</dbReference>
<keyword evidence="7" id="KW-0234">DNA repair</keyword>
<dbReference type="FunFam" id="3.40.50.10980:FF:000001">
    <property type="entry name" value="Nibrin"/>
    <property type="match status" value="1"/>
</dbReference>
<proteinExistence type="inferred from homology"/>
<dbReference type="GO" id="GO:0003684">
    <property type="term" value="F:damaged DNA binding"/>
    <property type="evidence" value="ECO:0007669"/>
    <property type="project" value="TreeGrafter"/>
</dbReference>
<keyword evidence="13" id="KW-0732">Signal</keyword>
<evidence type="ECO:0000256" key="12">
    <source>
        <dbReference type="SAM" id="MobiDB-lite"/>
    </source>
</evidence>
<keyword evidence="8" id="KW-0539">Nucleus</keyword>
<keyword evidence="5" id="KW-0227">DNA damage</keyword>
<evidence type="ECO:0000256" key="5">
    <source>
        <dbReference type="ARBA" id="ARBA00022763"/>
    </source>
</evidence>
<evidence type="ECO:0000256" key="1">
    <source>
        <dbReference type="ARBA" id="ARBA00004322"/>
    </source>
</evidence>
<name>A0AAV2MCU2_KNICA</name>
<dbReference type="InterPro" id="IPR013908">
    <property type="entry name" value="Nibrin_C"/>
</dbReference>
<dbReference type="EMBL" id="OZ035829">
    <property type="protein sequence ID" value="CAL1611137.1"/>
    <property type="molecule type" value="Genomic_DNA"/>
</dbReference>
<evidence type="ECO:0000256" key="9">
    <source>
        <dbReference type="ARBA" id="ARBA00023254"/>
    </source>
</evidence>
<dbReference type="InterPro" id="IPR008984">
    <property type="entry name" value="SMAD_FHA_dom_sf"/>
</dbReference>
<dbReference type="GO" id="GO:0007095">
    <property type="term" value="P:mitotic G2 DNA damage checkpoint signaling"/>
    <property type="evidence" value="ECO:0007669"/>
    <property type="project" value="InterPro"/>
</dbReference>
<feature type="compositionally biased region" description="Basic and acidic residues" evidence="12">
    <location>
        <begin position="659"/>
        <end position="700"/>
    </location>
</feature>
<dbReference type="InterPro" id="IPR036420">
    <property type="entry name" value="BRCT_dom_sf"/>
</dbReference>
<feature type="chain" id="PRO_5043988011" description="Nibrin" evidence="13">
    <location>
        <begin position="29"/>
        <end position="891"/>
    </location>
</feature>
<dbReference type="Pfam" id="PF08599">
    <property type="entry name" value="Nbs1_C"/>
    <property type="match status" value="1"/>
</dbReference>
<feature type="signal peptide" evidence="13">
    <location>
        <begin position="1"/>
        <end position="28"/>
    </location>
</feature>
<evidence type="ECO:0000256" key="7">
    <source>
        <dbReference type="ARBA" id="ARBA00023204"/>
    </source>
</evidence>
<dbReference type="SMART" id="SM00240">
    <property type="entry name" value="FHA"/>
    <property type="match status" value="1"/>
</dbReference>
<feature type="region of interest" description="Disordered" evidence="12">
    <location>
        <begin position="463"/>
        <end position="714"/>
    </location>
</feature>
<dbReference type="SUPFAM" id="SSF49879">
    <property type="entry name" value="SMAD/FHA domain"/>
    <property type="match status" value="1"/>
</dbReference>
<dbReference type="GO" id="GO:0051321">
    <property type="term" value="P:meiotic cell cycle"/>
    <property type="evidence" value="ECO:0007669"/>
    <property type="project" value="UniProtKB-KW"/>
</dbReference>
<evidence type="ECO:0000256" key="10">
    <source>
        <dbReference type="ARBA" id="ARBA00023306"/>
    </source>
</evidence>
<dbReference type="GO" id="GO:0000724">
    <property type="term" value="P:double-strand break repair via homologous recombination"/>
    <property type="evidence" value="ECO:0007669"/>
    <property type="project" value="TreeGrafter"/>
</dbReference>
<dbReference type="Gene3D" id="3.40.50.10190">
    <property type="entry name" value="BRCT domain"/>
    <property type="match status" value="1"/>
</dbReference>
<evidence type="ECO:0000256" key="11">
    <source>
        <dbReference type="ARBA" id="ARBA00044757"/>
    </source>
</evidence>
<dbReference type="Pfam" id="PF16508">
    <property type="entry name" value="NIBRIN_BRCT_II"/>
    <property type="match status" value="1"/>
</dbReference>
<evidence type="ECO:0000256" key="3">
    <source>
        <dbReference type="ARBA" id="ARBA00020013"/>
    </source>
</evidence>
<keyword evidence="4" id="KW-0158">Chromosome</keyword>
<evidence type="ECO:0000256" key="2">
    <source>
        <dbReference type="ARBA" id="ARBA00004574"/>
    </source>
</evidence>
<evidence type="ECO:0000259" key="14">
    <source>
        <dbReference type="PROSITE" id="PS50006"/>
    </source>
</evidence>